<comment type="caution">
    <text evidence="3">The sequence shown here is derived from an EMBL/GenBank/DDBJ whole genome shotgun (WGS) entry which is preliminary data.</text>
</comment>
<dbReference type="PROSITE" id="PS50937">
    <property type="entry name" value="HTH_MERR_2"/>
    <property type="match status" value="1"/>
</dbReference>
<dbReference type="RefSeq" id="WP_179445739.1">
    <property type="nucleotide sequence ID" value="NZ_JACBZS010000001.1"/>
</dbReference>
<dbReference type="PANTHER" id="PTHR30204:SF97">
    <property type="entry name" value="MERR FAMILY REGULATORY PROTEIN"/>
    <property type="match status" value="1"/>
</dbReference>
<evidence type="ECO:0000313" key="4">
    <source>
        <dbReference type="Proteomes" id="UP000527616"/>
    </source>
</evidence>
<dbReference type="PRINTS" id="PR00040">
    <property type="entry name" value="HTHMERR"/>
</dbReference>
<dbReference type="SMART" id="SM00422">
    <property type="entry name" value="HTH_MERR"/>
    <property type="match status" value="1"/>
</dbReference>
<gene>
    <name evidence="3" type="ORF">GGQ54_002546</name>
</gene>
<organism evidence="3 4">
    <name type="scientific">Naumannella cuiyingiana</name>
    <dbReference type="NCBI Taxonomy" id="1347891"/>
    <lineage>
        <taxon>Bacteria</taxon>
        <taxon>Bacillati</taxon>
        <taxon>Actinomycetota</taxon>
        <taxon>Actinomycetes</taxon>
        <taxon>Propionibacteriales</taxon>
        <taxon>Propionibacteriaceae</taxon>
        <taxon>Naumannella</taxon>
    </lineage>
</organism>
<accession>A0A7Z0DAZ0</accession>
<dbReference type="Gene3D" id="1.10.1660.10">
    <property type="match status" value="1"/>
</dbReference>
<evidence type="ECO:0000259" key="2">
    <source>
        <dbReference type="PROSITE" id="PS50937"/>
    </source>
</evidence>
<dbReference type="EMBL" id="JACBZS010000001">
    <property type="protein sequence ID" value="NYI71986.1"/>
    <property type="molecule type" value="Genomic_DNA"/>
</dbReference>
<keyword evidence="4" id="KW-1185">Reference proteome</keyword>
<evidence type="ECO:0000256" key="1">
    <source>
        <dbReference type="ARBA" id="ARBA00023125"/>
    </source>
</evidence>
<dbReference type="InterPro" id="IPR009061">
    <property type="entry name" value="DNA-bd_dom_put_sf"/>
</dbReference>
<protein>
    <submittedName>
        <fullName evidence="3">DNA-binding transcriptional MerR regulator</fullName>
    </submittedName>
</protein>
<dbReference type="GO" id="GO:0003700">
    <property type="term" value="F:DNA-binding transcription factor activity"/>
    <property type="evidence" value="ECO:0007669"/>
    <property type="project" value="InterPro"/>
</dbReference>
<dbReference type="InterPro" id="IPR000551">
    <property type="entry name" value="MerR-type_HTH_dom"/>
</dbReference>
<name>A0A7Z0DAZ0_9ACTN</name>
<keyword evidence="1 3" id="KW-0238">DNA-binding</keyword>
<dbReference type="SUPFAM" id="SSF46955">
    <property type="entry name" value="Putative DNA-binding domain"/>
    <property type="match status" value="1"/>
</dbReference>
<dbReference type="InterPro" id="IPR047057">
    <property type="entry name" value="MerR_fam"/>
</dbReference>
<dbReference type="AlphaFoldDB" id="A0A7Z0DAZ0"/>
<dbReference type="CDD" id="cd00592">
    <property type="entry name" value="HTH_MerR-like"/>
    <property type="match status" value="1"/>
</dbReference>
<dbReference type="GO" id="GO:0003677">
    <property type="term" value="F:DNA binding"/>
    <property type="evidence" value="ECO:0007669"/>
    <property type="project" value="UniProtKB-KW"/>
</dbReference>
<proteinExistence type="predicted"/>
<sequence>MATVGEAAAGVGVPPHVLRHWESEGLVSPGRDAAGRRVFVRQDIDRVAVVARLRRIGLPIPVLRRLLADRCADKRAALAEQGDRWRRKRAELDAMIGYLDHLAACRHPVIAECPECSEYAAG</sequence>
<evidence type="ECO:0000313" key="3">
    <source>
        <dbReference type="EMBL" id="NYI71986.1"/>
    </source>
</evidence>
<reference evidence="3 4" key="1">
    <citation type="submission" date="2020-07" db="EMBL/GenBank/DDBJ databases">
        <title>Sequencing the genomes of 1000 actinobacteria strains.</title>
        <authorList>
            <person name="Klenk H.-P."/>
        </authorList>
    </citation>
    <scope>NUCLEOTIDE SEQUENCE [LARGE SCALE GENOMIC DNA]</scope>
    <source>
        <strain evidence="3 4">DSM 103164</strain>
    </source>
</reference>
<dbReference type="Proteomes" id="UP000527616">
    <property type="component" value="Unassembled WGS sequence"/>
</dbReference>
<feature type="domain" description="HTH merR-type" evidence="2">
    <location>
        <begin position="1"/>
        <end position="69"/>
    </location>
</feature>
<dbReference type="Pfam" id="PF13411">
    <property type="entry name" value="MerR_1"/>
    <property type="match status" value="1"/>
</dbReference>
<dbReference type="PANTHER" id="PTHR30204">
    <property type="entry name" value="REDOX-CYCLING DRUG-SENSING TRANSCRIPTIONAL ACTIVATOR SOXR"/>
    <property type="match status" value="1"/>
</dbReference>